<dbReference type="STRING" id="139825.A0A401G7Y3"/>
<dbReference type="EMBL" id="BFAD01000001">
    <property type="protein sequence ID" value="GBE78267.1"/>
    <property type="molecule type" value="Genomic_DNA"/>
</dbReference>
<name>A0A401G7Y3_9APHY</name>
<feature type="compositionally biased region" description="Basic residues" evidence="1">
    <location>
        <begin position="644"/>
        <end position="653"/>
    </location>
</feature>
<proteinExistence type="predicted"/>
<feature type="compositionally biased region" description="Acidic residues" evidence="1">
    <location>
        <begin position="844"/>
        <end position="855"/>
    </location>
</feature>
<reference evidence="2 3" key="1">
    <citation type="journal article" date="2018" name="Sci. Rep.">
        <title>Genome sequence of the cauliflower mushroom Sparassis crispa (Hanabiratake) and its association with beneficial usage.</title>
        <authorList>
            <person name="Kiyama R."/>
            <person name="Furutani Y."/>
            <person name="Kawaguchi K."/>
            <person name="Nakanishi T."/>
        </authorList>
    </citation>
    <scope>NUCLEOTIDE SEQUENCE [LARGE SCALE GENOMIC DNA]</scope>
</reference>
<evidence type="ECO:0000313" key="2">
    <source>
        <dbReference type="EMBL" id="GBE78267.1"/>
    </source>
</evidence>
<feature type="region of interest" description="Disordered" evidence="1">
    <location>
        <begin position="427"/>
        <end position="482"/>
    </location>
</feature>
<keyword evidence="3" id="KW-1185">Reference proteome</keyword>
<feature type="region of interest" description="Disordered" evidence="1">
    <location>
        <begin position="756"/>
        <end position="855"/>
    </location>
</feature>
<protein>
    <recommendedName>
        <fullName evidence="4">Protein kinase domain-containing protein</fullName>
    </recommendedName>
</protein>
<evidence type="ECO:0008006" key="4">
    <source>
        <dbReference type="Google" id="ProtNLM"/>
    </source>
</evidence>
<dbReference type="AlphaFoldDB" id="A0A401G7Y3"/>
<feature type="compositionally biased region" description="Polar residues" evidence="1">
    <location>
        <begin position="760"/>
        <end position="790"/>
    </location>
</feature>
<dbReference type="GeneID" id="38775184"/>
<comment type="caution">
    <text evidence="2">The sequence shown here is derived from an EMBL/GenBank/DDBJ whole genome shotgun (WGS) entry which is preliminary data.</text>
</comment>
<feature type="region of interest" description="Disordered" evidence="1">
    <location>
        <begin position="598"/>
        <end position="667"/>
    </location>
</feature>
<evidence type="ECO:0000256" key="1">
    <source>
        <dbReference type="SAM" id="MobiDB-lite"/>
    </source>
</evidence>
<sequence>MSSASAVGSGPDYVGPHFDYWKDFSSVEGDNAQVSAHSDDEDELMDFIDVLTASYVPHPIDVSPLHPSNAKGKQIFFPDPRIQWERANTMDDSDSDDECSNSMTSDGFPAQFLDKSLYSPHGPWAWASGLSIMNPKALLDIGAGAMCSATLKTGFLGSRRVMYISRCWELKKRLRWRGFYSELALYKSQYYLKSLQGLVIPSIIGVHVDGRSVSLAMEPPHHSFWIEASPDMPDILKEIVVEGLEKIHAKGVLHGDIELRHILIGGDCRVTFIDFQESRSLRPYPDVMLGKADRPEFEMEMRMLKYKIDYKGAQGKEEAKMARAMEREGRNAQRRNAEERRYAQGPYAHIAPHLLREKYRPQIVEDEQPIEEDVLEPPPHPQDWRERWIRCRSAPRRTVVPGQTAAEVETAVAHFLDKLRRMQDLYNSNPTLSRTDVHSPGSIAVPMRKRRASETSEPEGRSKRRRLEKPSDDVADDPEPAAQVTVSWEVLSTSSINCATGDLLPASNNSSDPPKPPRVRDFATAPYEGPRGFYVPHPPTDNRLSIERAFHIRQENSTQCRKEGLPYYTKDAVMVKPASLHRYLKRGEHISMGALKRKHDDPSWMSNGDRMKKRHREKQGDRGADAEEDMVVVEANKVLDLGRRSKTSKKRSPSSRPTSVNARRGILRNTPTIKTISYAKGDWQEEADLEFSPKLGPRPLLVSKTEARPILGAVVSDLLPCARVYPDEEDSPNEGDDVARPPTSDVSLELAHTTLGLPSHFSSDGTHASGSGSARSESNEVSHQAITVPSCSPPPCTLGTTSSSVPPRIRSRATCPQSAVDRAPIDHLRRRSLSPRKTVAGCTPEEEASDSEEDERVVEAMLLGGEEDRL</sequence>
<feature type="compositionally biased region" description="Basic and acidic residues" evidence="1">
    <location>
        <begin position="452"/>
        <end position="461"/>
    </location>
</feature>
<dbReference type="OrthoDB" id="2687876at2759"/>
<dbReference type="InterPro" id="IPR011009">
    <property type="entry name" value="Kinase-like_dom_sf"/>
</dbReference>
<accession>A0A401G7Y3</accession>
<dbReference type="InParanoid" id="A0A401G7Y3"/>
<dbReference type="Gene3D" id="1.10.510.10">
    <property type="entry name" value="Transferase(Phosphotransferase) domain 1"/>
    <property type="match status" value="1"/>
</dbReference>
<gene>
    <name evidence="2" type="ORF">SCP_0111500</name>
</gene>
<dbReference type="SUPFAM" id="SSF56112">
    <property type="entry name" value="Protein kinase-like (PK-like)"/>
    <property type="match status" value="1"/>
</dbReference>
<organism evidence="2 3">
    <name type="scientific">Sparassis crispa</name>
    <dbReference type="NCBI Taxonomy" id="139825"/>
    <lineage>
        <taxon>Eukaryota</taxon>
        <taxon>Fungi</taxon>
        <taxon>Dikarya</taxon>
        <taxon>Basidiomycota</taxon>
        <taxon>Agaricomycotina</taxon>
        <taxon>Agaricomycetes</taxon>
        <taxon>Polyporales</taxon>
        <taxon>Sparassidaceae</taxon>
        <taxon>Sparassis</taxon>
    </lineage>
</organism>
<dbReference type="RefSeq" id="XP_027609180.1">
    <property type="nucleotide sequence ID" value="XM_027753379.1"/>
</dbReference>
<evidence type="ECO:0000313" key="3">
    <source>
        <dbReference type="Proteomes" id="UP000287166"/>
    </source>
</evidence>
<dbReference type="Proteomes" id="UP000287166">
    <property type="component" value="Unassembled WGS sequence"/>
</dbReference>